<reference evidence="2" key="1">
    <citation type="submission" date="2017-05" db="UniProtKB">
        <authorList>
            <consortium name="EnsemblMetazoa"/>
        </authorList>
    </citation>
    <scope>IDENTIFICATION</scope>
</reference>
<dbReference type="InParanoid" id="A0A1X7SJN7"/>
<organism evidence="2">
    <name type="scientific">Amphimedon queenslandica</name>
    <name type="common">Sponge</name>
    <dbReference type="NCBI Taxonomy" id="400682"/>
    <lineage>
        <taxon>Eukaryota</taxon>
        <taxon>Metazoa</taxon>
        <taxon>Porifera</taxon>
        <taxon>Demospongiae</taxon>
        <taxon>Heteroscleromorpha</taxon>
        <taxon>Haplosclerida</taxon>
        <taxon>Niphatidae</taxon>
        <taxon>Amphimedon</taxon>
    </lineage>
</organism>
<feature type="chain" id="PRO_5013163486" evidence="1">
    <location>
        <begin position="20"/>
        <end position="99"/>
    </location>
</feature>
<keyword evidence="1" id="KW-0732">Signal</keyword>
<proteinExistence type="predicted"/>
<feature type="signal peptide" evidence="1">
    <location>
        <begin position="1"/>
        <end position="19"/>
    </location>
</feature>
<dbReference type="EnsemblMetazoa" id="Aqu2.1.02285_001">
    <property type="protein sequence ID" value="Aqu2.1.02285_001"/>
    <property type="gene ID" value="Aqu2.1.02285"/>
</dbReference>
<accession>A0A1X7SJN7</accession>
<evidence type="ECO:0000256" key="1">
    <source>
        <dbReference type="SAM" id="SignalP"/>
    </source>
</evidence>
<protein>
    <submittedName>
        <fullName evidence="2">Uncharacterized protein</fullName>
    </submittedName>
</protein>
<name>A0A1X7SJN7_AMPQE</name>
<dbReference type="AlphaFoldDB" id="A0A1X7SJN7"/>
<dbReference type="OrthoDB" id="6251307at2759"/>
<sequence length="99" mass="11186">MHSFVYLFLSTLLIFSASAANLNQQDESEFAATEDESQFDDMESEVDDQQTQAMTQMEAFYNMIPKIQEPSGSQDFSNIQATVSESIAINHFFIGRSIE</sequence>
<evidence type="ECO:0000313" key="2">
    <source>
        <dbReference type="EnsemblMetazoa" id="Aqu2.1.02285_001"/>
    </source>
</evidence>